<reference evidence="2" key="1">
    <citation type="submission" date="2014-03" db="EMBL/GenBank/DDBJ databases">
        <authorList>
            <person name="Aksoy S."/>
            <person name="Warren W."/>
            <person name="Wilson R.K."/>
        </authorList>
    </citation>
    <scope>NUCLEOTIDE SEQUENCE [LARGE SCALE GENOMIC DNA]</scope>
    <source>
        <strain evidence="2">IAEA</strain>
    </source>
</reference>
<dbReference type="AlphaFoldDB" id="A0A1A9ZFG8"/>
<accession>A0A1A9ZFG8</accession>
<organism evidence="1 2">
    <name type="scientific">Glossina pallidipes</name>
    <name type="common">Tsetse fly</name>
    <dbReference type="NCBI Taxonomy" id="7398"/>
    <lineage>
        <taxon>Eukaryota</taxon>
        <taxon>Metazoa</taxon>
        <taxon>Ecdysozoa</taxon>
        <taxon>Arthropoda</taxon>
        <taxon>Hexapoda</taxon>
        <taxon>Insecta</taxon>
        <taxon>Pterygota</taxon>
        <taxon>Neoptera</taxon>
        <taxon>Endopterygota</taxon>
        <taxon>Diptera</taxon>
        <taxon>Brachycera</taxon>
        <taxon>Muscomorpha</taxon>
        <taxon>Hippoboscoidea</taxon>
        <taxon>Glossinidae</taxon>
        <taxon>Glossina</taxon>
    </lineage>
</organism>
<sequence length="152" mass="17115">MVSGIGVCWDLYNMPSIIPTVERLHTAVMYGNSTMEITGDSSILPMYLCGGNYLSAPELQWQWYDHPVSEVRIVGFIVTFHPVYSQGTDIDYVDLTQLQFQFVSALGINALPRLFLYDDKIQNDAIQLQSGQKSSHGCVMGIYLYRTSSMKT</sequence>
<evidence type="ECO:0000313" key="1">
    <source>
        <dbReference type="EnsemblMetazoa" id="GPAI012958-PA"/>
    </source>
</evidence>
<dbReference type="STRING" id="7398.A0A1A9ZFG8"/>
<proteinExistence type="predicted"/>
<protein>
    <submittedName>
        <fullName evidence="1">Uncharacterized protein</fullName>
    </submittedName>
</protein>
<name>A0A1A9ZFG8_GLOPL</name>
<dbReference type="VEuPathDB" id="VectorBase:GPAI012958"/>
<keyword evidence="2" id="KW-1185">Reference proteome</keyword>
<dbReference type="EnsemblMetazoa" id="GPAI012958-RA">
    <property type="protein sequence ID" value="GPAI012958-PA"/>
    <property type="gene ID" value="GPAI012958"/>
</dbReference>
<dbReference type="Proteomes" id="UP000092445">
    <property type="component" value="Unassembled WGS sequence"/>
</dbReference>
<evidence type="ECO:0000313" key="2">
    <source>
        <dbReference type="Proteomes" id="UP000092445"/>
    </source>
</evidence>
<reference evidence="1" key="2">
    <citation type="submission" date="2020-05" db="UniProtKB">
        <authorList>
            <consortium name="EnsemblMetazoa"/>
        </authorList>
    </citation>
    <scope>IDENTIFICATION</scope>
    <source>
        <strain evidence="1">IAEA</strain>
    </source>
</reference>